<dbReference type="RefSeq" id="WP_208130597.1">
    <property type="nucleotide sequence ID" value="NZ_BAABGQ010000005.1"/>
</dbReference>
<keyword evidence="2" id="KW-1185">Reference proteome</keyword>
<accession>A0ABP8Q8A4</accession>
<name>A0ABP8Q8A4_9BACT</name>
<reference evidence="2" key="1">
    <citation type="journal article" date="2019" name="Int. J. Syst. Evol. Microbiol.">
        <title>The Global Catalogue of Microorganisms (GCM) 10K type strain sequencing project: providing services to taxonomists for standard genome sequencing and annotation.</title>
        <authorList>
            <consortium name="The Broad Institute Genomics Platform"/>
            <consortium name="The Broad Institute Genome Sequencing Center for Infectious Disease"/>
            <person name="Wu L."/>
            <person name="Ma J."/>
        </authorList>
    </citation>
    <scope>NUCLEOTIDE SEQUENCE [LARGE SCALE GENOMIC DNA]</scope>
    <source>
        <strain evidence="2">JCM 17841</strain>
    </source>
</reference>
<organism evidence="1 2">
    <name type="scientific">Hymenobacter ginsengisoli</name>
    <dbReference type="NCBI Taxonomy" id="1051626"/>
    <lineage>
        <taxon>Bacteria</taxon>
        <taxon>Pseudomonadati</taxon>
        <taxon>Bacteroidota</taxon>
        <taxon>Cytophagia</taxon>
        <taxon>Cytophagales</taxon>
        <taxon>Hymenobacteraceae</taxon>
        <taxon>Hymenobacter</taxon>
    </lineage>
</organism>
<evidence type="ECO:0000313" key="2">
    <source>
        <dbReference type="Proteomes" id="UP001501243"/>
    </source>
</evidence>
<sequence>MIAKIKNLYGSFGDAIVERIEYVPIGSNTSGKLLSVYLKCLNWKTEEWEKVKLNFIDVTHFQYSDCKVIQSAVVFEAMIMQNERGIVVDFFPVQVDGLGKLEEDPMSSFLIRCKSISYEVLA</sequence>
<evidence type="ECO:0000313" key="1">
    <source>
        <dbReference type="EMBL" id="GAA4499137.1"/>
    </source>
</evidence>
<gene>
    <name evidence="1" type="ORF">GCM10023172_17340</name>
</gene>
<proteinExistence type="predicted"/>
<protein>
    <submittedName>
        <fullName evidence="1">Uncharacterized protein</fullName>
    </submittedName>
</protein>
<comment type="caution">
    <text evidence="1">The sequence shown here is derived from an EMBL/GenBank/DDBJ whole genome shotgun (WGS) entry which is preliminary data.</text>
</comment>
<dbReference type="Proteomes" id="UP001501243">
    <property type="component" value="Unassembled WGS sequence"/>
</dbReference>
<dbReference type="EMBL" id="BAABGQ010000005">
    <property type="protein sequence ID" value="GAA4499137.1"/>
    <property type="molecule type" value="Genomic_DNA"/>
</dbReference>